<organism evidence="1 2">
    <name type="scientific">Suillus discolor</name>
    <dbReference type="NCBI Taxonomy" id="1912936"/>
    <lineage>
        <taxon>Eukaryota</taxon>
        <taxon>Fungi</taxon>
        <taxon>Dikarya</taxon>
        <taxon>Basidiomycota</taxon>
        <taxon>Agaricomycotina</taxon>
        <taxon>Agaricomycetes</taxon>
        <taxon>Agaricomycetidae</taxon>
        <taxon>Boletales</taxon>
        <taxon>Suillineae</taxon>
        <taxon>Suillaceae</taxon>
        <taxon>Suillus</taxon>
    </lineage>
</organism>
<proteinExistence type="predicted"/>
<reference evidence="1" key="1">
    <citation type="journal article" date="2020" name="New Phytol.">
        <title>Comparative genomics reveals dynamic genome evolution in host specialist ectomycorrhizal fungi.</title>
        <authorList>
            <person name="Lofgren L.A."/>
            <person name="Nguyen N.H."/>
            <person name="Vilgalys R."/>
            <person name="Ruytinx J."/>
            <person name="Liao H.L."/>
            <person name="Branco S."/>
            <person name="Kuo A."/>
            <person name="LaButti K."/>
            <person name="Lipzen A."/>
            <person name="Andreopoulos W."/>
            <person name="Pangilinan J."/>
            <person name="Riley R."/>
            <person name="Hundley H."/>
            <person name="Na H."/>
            <person name="Barry K."/>
            <person name="Grigoriev I.V."/>
            <person name="Stajich J.E."/>
            <person name="Kennedy P.G."/>
        </authorList>
    </citation>
    <scope>NUCLEOTIDE SEQUENCE</scope>
    <source>
        <strain evidence="1">FC423</strain>
    </source>
</reference>
<keyword evidence="2" id="KW-1185">Reference proteome</keyword>
<dbReference type="RefSeq" id="XP_041295070.1">
    <property type="nucleotide sequence ID" value="XM_041440461.1"/>
</dbReference>
<sequence>MSWQVVCRVRSKSKHEVGAAGGILDGGGCCCGKGAASDGGGGAGVEEHVNGGGGCWLRASVDVLSGVRTGAGRIGMGGAASAAKCEDTGGGVLAGNLIISNGAAAIVSHKDAMAFLNLDGMDDDK</sequence>
<name>A0A9P7FAG4_9AGAM</name>
<gene>
    <name evidence="1" type="ORF">F5147DRAFT_759735</name>
</gene>
<dbReference type="EMBL" id="JABBWM010000016">
    <property type="protein sequence ID" value="KAG2112013.1"/>
    <property type="molecule type" value="Genomic_DNA"/>
</dbReference>
<dbReference type="Proteomes" id="UP000823399">
    <property type="component" value="Unassembled WGS sequence"/>
</dbReference>
<dbReference type="AlphaFoldDB" id="A0A9P7FAG4"/>
<evidence type="ECO:0000313" key="1">
    <source>
        <dbReference type="EMBL" id="KAG2112013.1"/>
    </source>
</evidence>
<accession>A0A9P7FAG4</accession>
<evidence type="ECO:0000313" key="2">
    <source>
        <dbReference type="Proteomes" id="UP000823399"/>
    </source>
</evidence>
<comment type="caution">
    <text evidence="1">The sequence shown here is derived from an EMBL/GenBank/DDBJ whole genome shotgun (WGS) entry which is preliminary data.</text>
</comment>
<dbReference type="GeneID" id="64702720"/>
<protein>
    <submittedName>
        <fullName evidence="1">Uncharacterized protein</fullName>
    </submittedName>
</protein>